<feature type="compositionally biased region" description="Polar residues" evidence="1">
    <location>
        <begin position="253"/>
        <end position="263"/>
    </location>
</feature>
<dbReference type="OrthoDB" id="5564507at2759"/>
<dbReference type="Proteomes" id="UP001150907">
    <property type="component" value="Unassembled WGS sequence"/>
</dbReference>
<feature type="region of interest" description="Disordered" evidence="1">
    <location>
        <begin position="439"/>
        <end position="496"/>
    </location>
</feature>
<dbReference type="EMBL" id="JANBQF010000187">
    <property type="protein sequence ID" value="KAJ2003924.1"/>
    <property type="molecule type" value="Genomic_DNA"/>
</dbReference>
<feature type="compositionally biased region" description="Low complexity" evidence="1">
    <location>
        <begin position="456"/>
        <end position="466"/>
    </location>
</feature>
<feature type="compositionally biased region" description="Basic residues" evidence="1">
    <location>
        <begin position="484"/>
        <end position="496"/>
    </location>
</feature>
<protein>
    <submittedName>
        <fullName evidence="2">Uncharacterized protein</fullName>
    </submittedName>
</protein>
<dbReference type="AlphaFoldDB" id="A0A9W8EJT2"/>
<reference evidence="2" key="1">
    <citation type="submission" date="2022-07" db="EMBL/GenBank/DDBJ databases">
        <title>Phylogenomic reconstructions and comparative analyses of Kickxellomycotina fungi.</title>
        <authorList>
            <person name="Reynolds N.K."/>
            <person name="Stajich J.E."/>
            <person name="Barry K."/>
            <person name="Grigoriev I.V."/>
            <person name="Crous P."/>
            <person name="Smith M.E."/>
        </authorList>
    </citation>
    <scope>NUCLEOTIDE SEQUENCE</scope>
    <source>
        <strain evidence="2">IMI 214461</strain>
    </source>
</reference>
<proteinExistence type="predicted"/>
<accession>A0A9W8EJT2</accession>
<sequence length="496" mass="53505">MSLPDGAPPTPPMLQFTIQGGAQADGSVRPDIDVAVMSLARYTFADPAAAARGPALLEPPVQQQRAAGAAAGGGFGPIAEFTEERINAHLARVARRLLLPHAHVAACYDLHQVLGVGALLDVEHVQRNVFKCLKICARLSKLPGYGVQLLWQVIHAAHSRIDGFAPERARTIALWHTKLTNRIRLMAVMPASDGSAPPRLPAVPPPELLQAHAREKLLPLPAIDVAALTEAAFNRANGVSGAAHYLAHPLRSSRPSNDATLPSVSLPAADDADSAGIDPEQDPAPPARETELAIIEYQLRELENVPAHRMGPMLRAALNLLVEMRFRLQLGLPRQTLTSDNLDATTAAAAAAAASAGGENQIAGSASAAPVRLDEEEARVIGYVLDQISTSRRQRIQARAVASSNRADGFGSPLYMRPRQAGLYNQPMVRTMGYSAYDHSTRSLERSRRRPHTDSESGSETGLELLSSHEESVSDDSSTDHEVYRRRRSRRRINET</sequence>
<comment type="caution">
    <text evidence="2">The sequence shown here is derived from an EMBL/GenBank/DDBJ whole genome shotgun (WGS) entry which is preliminary data.</text>
</comment>
<keyword evidence="3" id="KW-1185">Reference proteome</keyword>
<evidence type="ECO:0000256" key="1">
    <source>
        <dbReference type="SAM" id="MobiDB-lite"/>
    </source>
</evidence>
<evidence type="ECO:0000313" key="3">
    <source>
        <dbReference type="Proteomes" id="UP001150907"/>
    </source>
</evidence>
<name>A0A9W8EJT2_9FUNG</name>
<organism evidence="2 3">
    <name type="scientific">Coemansia thaxteri</name>
    <dbReference type="NCBI Taxonomy" id="2663907"/>
    <lineage>
        <taxon>Eukaryota</taxon>
        <taxon>Fungi</taxon>
        <taxon>Fungi incertae sedis</taxon>
        <taxon>Zoopagomycota</taxon>
        <taxon>Kickxellomycotina</taxon>
        <taxon>Kickxellomycetes</taxon>
        <taxon>Kickxellales</taxon>
        <taxon>Kickxellaceae</taxon>
        <taxon>Coemansia</taxon>
    </lineage>
</organism>
<feature type="compositionally biased region" description="Basic and acidic residues" evidence="1">
    <location>
        <begin position="467"/>
        <end position="483"/>
    </location>
</feature>
<evidence type="ECO:0000313" key="2">
    <source>
        <dbReference type="EMBL" id="KAJ2003924.1"/>
    </source>
</evidence>
<gene>
    <name evidence="2" type="ORF">H4R26_002804</name>
</gene>
<feature type="region of interest" description="Disordered" evidence="1">
    <location>
        <begin position="252"/>
        <end position="287"/>
    </location>
</feature>